<dbReference type="Proteomes" id="UP000237105">
    <property type="component" value="Unassembled WGS sequence"/>
</dbReference>
<evidence type="ECO:0000313" key="3">
    <source>
        <dbReference type="Proteomes" id="UP000237105"/>
    </source>
</evidence>
<keyword evidence="1" id="KW-1133">Transmembrane helix</keyword>
<protein>
    <submittedName>
        <fullName evidence="2">Uncharacterized protein</fullName>
    </submittedName>
</protein>
<reference evidence="3" key="1">
    <citation type="submission" date="2016-06" db="EMBL/GenBank/DDBJ databases">
        <title>Parallel loss of symbiosis genes in relatives of nitrogen-fixing non-legume Parasponia.</title>
        <authorList>
            <person name="Van Velzen R."/>
            <person name="Holmer R."/>
            <person name="Bu F."/>
            <person name="Rutten L."/>
            <person name="Van Zeijl A."/>
            <person name="Liu W."/>
            <person name="Santuari L."/>
            <person name="Cao Q."/>
            <person name="Sharma T."/>
            <person name="Shen D."/>
            <person name="Roswanjaya Y."/>
            <person name="Wardhani T."/>
            <person name="Kalhor M.S."/>
            <person name="Jansen J."/>
            <person name="Van den Hoogen J."/>
            <person name="Gungor B."/>
            <person name="Hartog M."/>
            <person name="Hontelez J."/>
            <person name="Verver J."/>
            <person name="Yang W.-C."/>
            <person name="Schijlen E."/>
            <person name="Repin R."/>
            <person name="Schilthuizen M."/>
            <person name="Schranz E."/>
            <person name="Heidstra R."/>
            <person name="Miyata K."/>
            <person name="Fedorova E."/>
            <person name="Kohlen W."/>
            <person name="Bisseling T."/>
            <person name="Smit S."/>
            <person name="Geurts R."/>
        </authorList>
    </citation>
    <scope>NUCLEOTIDE SEQUENCE [LARGE SCALE GENOMIC DNA]</scope>
    <source>
        <strain evidence="3">cv. WU1-14</strain>
    </source>
</reference>
<keyword evidence="1" id="KW-0472">Membrane</keyword>
<name>A0A2P5ABD2_PARAD</name>
<evidence type="ECO:0000256" key="1">
    <source>
        <dbReference type="SAM" id="Phobius"/>
    </source>
</evidence>
<keyword evidence="3" id="KW-1185">Reference proteome</keyword>
<accession>A0A2P5ABD2</accession>
<keyword evidence="1" id="KW-0812">Transmembrane</keyword>
<dbReference type="EMBL" id="JXTB01000698">
    <property type="protein sequence ID" value="PON33853.1"/>
    <property type="molecule type" value="Genomic_DNA"/>
</dbReference>
<evidence type="ECO:0000313" key="2">
    <source>
        <dbReference type="EMBL" id="PON33853.1"/>
    </source>
</evidence>
<gene>
    <name evidence="2" type="ORF">PanWU01x14_349260</name>
</gene>
<proteinExistence type="predicted"/>
<sequence length="49" mass="5322">MMVIENITSDLITTLVIGKLASSLLSLMTLFFTFITSDLVNSPFIAGEI</sequence>
<dbReference type="AlphaFoldDB" id="A0A2P5ABD2"/>
<feature type="transmembrane region" description="Helical" evidence="1">
    <location>
        <begin position="12"/>
        <end position="35"/>
    </location>
</feature>
<comment type="caution">
    <text evidence="2">The sequence shown here is derived from an EMBL/GenBank/DDBJ whole genome shotgun (WGS) entry which is preliminary data.</text>
</comment>
<organism evidence="2 3">
    <name type="scientific">Parasponia andersonii</name>
    <name type="common">Sponia andersonii</name>
    <dbReference type="NCBI Taxonomy" id="3476"/>
    <lineage>
        <taxon>Eukaryota</taxon>
        <taxon>Viridiplantae</taxon>
        <taxon>Streptophyta</taxon>
        <taxon>Embryophyta</taxon>
        <taxon>Tracheophyta</taxon>
        <taxon>Spermatophyta</taxon>
        <taxon>Magnoliopsida</taxon>
        <taxon>eudicotyledons</taxon>
        <taxon>Gunneridae</taxon>
        <taxon>Pentapetalae</taxon>
        <taxon>rosids</taxon>
        <taxon>fabids</taxon>
        <taxon>Rosales</taxon>
        <taxon>Cannabaceae</taxon>
        <taxon>Parasponia</taxon>
    </lineage>
</organism>